<accession>A0A1G6AQC8</accession>
<dbReference type="InterPro" id="IPR050925">
    <property type="entry name" value="Rhomboid_protease_S54"/>
</dbReference>
<keyword evidence="9" id="KW-0645">Protease</keyword>
<dbReference type="PANTHER" id="PTHR43731">
    <property type="entry name" value="RHOMBOID PROTEASE"/>
    <property type="match status" value="1"/>
</dbReference>
<sequence>MTALKREFKKTPVTISLLGLTSLIFVAMQIIYFGQASSVQAVFDFGGMLGVYVKAYPNQLWRLVTPIFVHFGWEHFFFNALTLYFVGQMAEHIWGSRRFLVMYILAGISGNALTMVSSPNAVAAGASTSLFGLFAAIVIIGYFGRNPYLKHLGRSYQILILINLVFNIFTPNVGIAGHLGGVIGGALLAICLPAQYEKQIFKPWQRILAGFGYFIFVLGSVLITLF</sequence>
<evidence type="ECO:0000259" key="8">
    <source>
        <dbReference type="Pfam" id="PF01694"/>
    </source>
</evidence>
<evidence type="ECO:0000256" key="3">
    <source>
        <dbReference type="ARBA" id="ARBA00022692"/>
    </source>
</evidence>
<feature type="transmembrane region" description="Helical" evidence="7">
    <location>
        <begin position="12"/>
        <end position="33"/>
    </location>
</feature>
<dbReference type="RefSeq" id="WP_074485363.1">
    <property type="nucleotide sequence ID" value="NZ_FMXP01000006.1"/>
</dbReference>
<dbReference type="STRING" id="439219.SAMN02910293_00543"/>
<evidence type="ECO:0000256" key="7">
    <source>
        <dbReference type="SAM" id="Phobius"/>
    </source>
</evidence>
<feature type="transmembrane region" description="Helical" evidence="7">
    <location>
        <begin position="99"/>
        <end position="116"/>
    </location>
</feature>
<protein>
    <submittedName>
        <fullName evidence="9">Membrane associated serine protease, rhomboid family</fullName>
    </submittedName>
</protein>
<evidence type="ECO:0000256" key="1">
    <source>
        <dbReference type="ARBA" id="ARBA00004141"/>
    </source>
</evidence>
<dbReference type="PANTHER" id="PTHR43731:SF14">
    <property type="entry name" value="PRESENILIN-ASSOCIATED RHOMBOID-LIKE PROTEIN, MITOCHONDRIAL"/>
    <property type="match status" value="1"/>
</dbReference>
<keyword evidence="10" id="KW-1185">Reference proteome</keyword>
<dbReference type="InterPro" id="IPR022764">
    <property type="entry name" value="Peptidase_S54_rhomboid_dom"/>
</dbReference>
<feature type="transmembrane region" description="Helical" evidence="7">
    <location>
        <begin position="67"/>
        <end position="87"/>
    </location>
</feature>
<comment type="similarity">
    <text evidence="2">Belongs to the peptidase S54 family.</text>
</comment>
<evidence type="ECO:0000313" key="10">
    <source>
        <dbReference type="Proteomes" id="UP000182508"/>
    </source>
</evidence>
<feature type="transmembrane region" description="Helical" evidence="7">
    <location>
        <begin position="122"/>
        <end position="144"/>
    </location>
</feature>
<keyword evidence="6 7" id="KW-0472">Membrane</keyword>
<organism evidence="9 10">
    <name type="scientific">Streptococcus henryi</name>
    <dbReference type="NCBI Taxonomy" id="439219"/>
    <lineage>
        <taxon>Bacteria</taxon>
        <taxon>Bacillati</taxon>
        <taxon>Bacillota</taxon>
        <taxon>Bacilli</taxon>
        <taxon>Lactobacillales</taxon>
        <taxon>Streptococcaceae</taxon>
        <taxon>Streptococcus</taxon>
    </lineage>
</organism>
<dbReference type="InterPro" id="IPR035952">
    <property type="entry name" value="Rhomboid-like_sf"/>
</dbReference>
<keyword evidence="5 7" id="KW-1133">Transmembrane helix</keyword>
<evidence type="ECO:0000256" key="6">
    <source>
        <dbReference type="ARBA" id="ARBA00023136"/>
    </source>
</evidence>
<dbReference type="eggNOG" id="COG0705">
    <property type="taxonomic scope" value="Bacteria"/>
</dbReference>
<dbReference type="GO" id="GO:0006508">
    <property type="term" value="P:proteolysis"/>
    <property type="evidence" value="ECO:0007669"/>
    <property type="project" value="UniProtKB-KW"/>
</dbReference>
<feature type="transmembrane region" description="Helical" evidence="7">
    <location>
        <begin position="207"/>
        <end position="225"/>
    </location>
</feature>
<evidence type="ECO:0000256" key="4">
    <source>
        <dbReference type="ARBA" id="ARBA00022801"/>
    </source>
</evidence>
<feature type="transmembrane region" description="Helical" evidence="7">
    <location>
        <begin position="151"/>
        <end position="169"/>
    </location>
</feature>
<dbReference type="AlphaFoldDB" id="A0A1G6AQC8"/>
<gene>
    <name evidence="9" type="ORF">SAMN02910293_00543</name>
</gene>
<dbReference type="SUPFAM" id="SSF144091">
    <property type="entry name" value="Rhomboid-like"/>
    <property type="match status" value="1"/>
</dbReference>
<feature type="transmembrane region" description="Helical" evidence="7">
    <location>
        <begin position="175"/>
        <end position="195"/>
    </location>
</feature>
<dbReference type="GO" id="GO:0016020">
    <property type="term" value="C:membrane"/>
    <property type="evidence" value="ECO:0007669"/>
    <property type="project" value="UniProtKB-SubCell"/>
</dbReference>
<name>A0A1G6AQC8_9STRE</name>
<evidence type="ECO:0000256" key="5">
    <source>
        <dbReference type="ARBA" id="ARBA00022989"/>
    </source>
</evidence>
<evidence type="ECO:0000313" key="9">
    <source>
        <dbReference type="EMBL" id="SDB10581.1"/>
    </source>
</evidence>
<keyword evidence="3 7" id="KW-0812">Transmembrane</keyword>
<comment type="subcellular location">
    <subcellularLocation>
        <location evidence="1">Membrane</location>
        <topology evidence="1">Multi-pass membrane protein</topology>
    </subcellularLocation>
</comment>
<dbReference type="Gene3D" id="1.20.1540.10">
    <property type="entry name" value="Rhomboid-like"/>
    <property type="match status" value="1"/>
</dbReference>
<dbReference type="Pfam" id="PF01694">
    <property type="entry name" value="Rhomboid"/>
    <property type="match status" value="1"/>
</dbReference>
<dbReference type="EMBL" id="FMXP01000006">
    <property type="protein sequence ID" value="SDB10581.1"/>
    <property type="molecule type" value="Genomic_DNA"/>
</dbReference>
<proteinExistence type="inferred from homology"/>
<reference evidence="9 10" key="1">
    <citation type="submission" date="2016-10" db="EMBL/GenBank/DDBJ databases">
        <authorList>
            <person name="de Groot N.N."/>
        </authorList>
    </citation>
    <scope>NUCLEOTIDE SEQUENCE [LARGE SCALE GENOMIC DNA]</scope>
    <source>
        <strain evidence="9 10">A-4</strain>
    </source>
</reference>
<dbReference type="GO" id="GO:0004252">
    <property type="term" value="F:serine-type endopeptidase activity"/>
    <property type="evidence" value="ECO:0007669"/>
    <property type="project" value="InterPro"/>
</dbReference>
<feature type="domain" description="Peptidase S54 rhomboid" evidence="8">
    <location>
        <begin position="58"/>
        <end position="192"/>
    </location>
</feature>
<dbReference type="Proteomes" id="UP000182508">
    <property type="component" value="Unassembled WGS sequence"/>
</dbReference>
<evidence type="ECO:0000256" key="2">
    <source>
        <dbReference type="ARBA" id="ARBA00009045"/>
    </source>
</evidence>
<keyword evidence="4" id="KW-0378">Hydrolase</keyword>